<dbReference type="AlphaFoldDB" id="A0A3N4IR46"/>
<dbReference type="Proteomes" id="UP000275078">
    <property type="component" value="Unassembled WGS sequence"/>
</dbReference>
<dbReference type="OrthoDB" id="265717at2759"/>
<dbReference type="SMART" id="SM00317">
    <property type="entry name" value="SET"/>
    <property type="match status" value="1"/>
</dbReference>
<evidence type="ECO:0000313" key="3">
    <source>
        <dbReference type="EMBL" id="RPA84054.1"/>
    </source>
</evidence>
<dbReference type="PROSITE" id="PS50280">
    <property type="entry name" value="SET"/>
    <property type="match status" value="1"/>
</dbReference>
<dbReference type="STRING" id="1160509.A0A3N4IR46"/>
<dbReference type="Gene3D" id="2.170.270.10">
    <property type="entry name" value="SET domain"/>
    <property type="match status" value="1"/>
</dbReference>
<gene>
    <name evidence="3" type="ORF">BJ508DRAFT_360056</name>
</gene>
<organism evidence="3 4">
    <name type="scientific">Ascobolus immersus RN42</name>
    <dbReference type="NCBI Taxonomy" id="1160509"/>
    <lineage>
        <taxon>Eukaryota</taxon>
        <taxon>Fungi</taxon>
        <taxon>Dikarya</taxon>
        <taxon>Ascomycota</taxon>
        <taxon>Pezizomycotina</taxon>
        <taxon>Pezizomycetes</taxon>
        <taxon>Pezizales</taxon>
        <taxon>Ascobolaceae</taxon>
        <taxon>Ascobolus</taxon>
    </lineage>
</organism>
<dbReference type="SUPFAM" id="SSF82199">
    <property type="entry name" value="SET domain"/>
    <property type="match status" value="1"/>
</dbReference>
<feature type="compositionally biased region" description="Basic residues" evidence="1">
    <location>
        <begin position="1"/>
        <end position="19"/>
    </location>
</feature>
<dbReference type="CDD" id="cd20071">
    <property type="entry name" value="SET_SMYD"/>
    <property type="match status" value="1"/>
</dbReference>
<evidence type="ECO:0000259" key="2">
    <source>
        <dbReference type="PROSITE" id="PS50280"/>
    </source>
</evidence>
<sequence>MGRAKKSSGSRKPKHHNKPKPSVAAASTSLDSDSPEPQIPSLLNENADIPSTETTPLFSVSHLPQKGLALVATSPIPAGTRILSEEPVLTLPPKYTALLAAGTYKPVLKALTEQYNDLAPEQREQVLLLSNPLANDFPHSLLGTFVSNARELDEVSGMGLALNVARVNHSCVPNAVTHWNRETECLNLHAVRDIEVGEEVTLGYIMLVKSGVERRRELRERWRFDCKCEACMLAPENQEDEEMEVDGEKEEGEKKVTEADRDKLISSLLALHPHIQHRDTLPYKVSLRCREKALKLFQQLHIAGQEITTCLFGAAMKATEAKDEARKGFFLQMVYENILMTEGLDSLETVLSAPGLPGYMEVQDLGKESIEEGKFEDWLWGDDRVAVASA</sequence>
<dbReference type="InterPro" id="IPR053185">
    <property type="entry name" value="SET_domain_protein"/>
</dbReference>
<evidence type="ECO:0000313" key="4">
    <source>
        <dbReference type="Proteomes" id="UP000275078"/>
    </source>
</evidence>
<evidence type="ECO:0000256" key="1">
    <source>
        <dbReference type="SAM" id="MobiDB-lite"/>
    </source>
</evidence>
<dbReference type="Pfam" id="PF00856">
    <property type="entry name" value="SET"/>
    <property type="match status" value="1"/>
</dbReference>
<dbReference type="Gene3D" id="1.25.40.10">
    <property type="entry name" value="Tetratricopeptide repeat domain"/>
    <property type="match status" value="1"/>
</dbReference>
<dbReference type="PANTHER" id="PTHR47332">
    <property type="entry name" value="SET DOMAIN-CONTAINING PROTEIN 5"/>
    <property type="match status" value="1"/>
</dbReference>
<feature type="compositionally biased region" description="Polar residues" evidence="1">
    <location>
        <begin position="41"/>
        <end position="50"/>
    </location>
</feature>
<keyword evidence="4" id="KW-1185">Reference proteome</keyword>
<dbReference type="InterPro" id="IPR011990">
    <property type="entry name" value="TPR-like_helical_dom_sf"/>
</dbReference>
<dbReference type="PANTHER" id="PTHR47332:SF2">
    <property type="entry name" value="SET-6"/>
    <property type="match status" value="1"/>
</dbReference>
<reference evidence="3 4" key="1">
    <citation type="journal article" date="2018" name="Nat. Ecol. Evol.">
        <title>Pezizomycetes genomes reveal the molecular basis of ectomycorrhizal truffle lifestyle.</title>
        <authorList>
            <person name="Murat C."/>
            <person name="Payen T."/>
            <person name="Noel B."/>
            <person name="Kuo A."/>
            <person name="Morin E."/>
            <person name="Chen J."/>
            <person name="Kohler A."/>
            <person name="Krizsan K."/>
            <person name="Balestrini R."/>
            <person name="Da Silva C."/>
            <person name="Montanini B."/>
            <person name="Hainaut M."/>
            <person name="Levati E."/>
            <person name="Barry K.W."/>
            <person name="Belfiori B."/>
            <person name="Cichocki N."/>
            <person name="Clum A."/>
            <person name="Dockter R.B."/>
            <person name="Fauchery L."/>
            <person name="Guy J."/>
            <person name="Iotti M."/>
            <person name="Le Tacon F."/>
            <person name="Lindquist E.A."/>
            <person name="Lipzen A."/>
            <person name="Malagnac F."/>
            <person name="Mello A."/>
            <person name="Molinier V."/>
            <person name="Miyauchi S."/>
            <person name="Poulain J."/>
            <person name="Riccioni C."/>
            <person name="Rubini A."/>
            <person name="Sitrit Y."/>
            <person name="Splivallo R."/>
            <person name="Traeger S."/>
            <person name="Wang M."/>
            <person name="Zifcakova L."/>
            <person name="Wipf D."/>
            <person name="Zambonelli A."/>
            <person name="Paolocci F."/>
            <person name="Nowrousian M."/>
            <person name="Ottonello S."/>
            <person name="Baldrian P."/>
            <person name="Spatafora J.W."/>
            <person name="Henrissat B."/>
            <person name="Nagy L.G."/>
            <person name="Aury J.M."/>
            <person name="Wincker P."/>
            <person name="Grigoriev I.V."/>
            <person name="Bonfante P."/>
            <person name="Martin F.M."/>
        </authorList>
    </citation>
    <scope>NUCLEOTIDE SEQUENCE [LARGE SCALE GENOMIC DNA]</scope>
    <source>
        <strain evidence="3 4">RN42</strain>
    </source>
</reference>
<accession>A0A3N4IR46</accession>
<feature type="region of interest" description="Disordered" evidence="1">
    <location>
        <begin position="1"/>
        <end position="50"/>
    </location>
</feature>
<protein>
    <submittedName>
        <fullName evidence="3">SET domain-containing protein</fullName>
    </submittedName>
</protein>
<name>A0A3N4IR46_ASCIM</name>
<dbReference type="InterPro" id="IPR046341">
    <property type="entry name" value="SET_dom_sf"/>
</dbReference>
<dbReference type="InterPro" id="IPR001214">
    <property type="entry name" value="SET_dom"/>
</dbReference>
<proteinExistence type="predicted"/>
<dbReference type="EMBL" id="ML119661">
    <property type="protein sequence ID" value="RPA84054.1"/>
    <property type="molecule type" value="Genomic_DNA"/>
</dbReference>
<feature type="domain" description="SET" evidence="2">
    <location>
        <begin position="56"/>
        <end position="205"/>
    </location>
</feature>